<keyword evidence="3" id="KW-1185">Reference proteome</keyword>
<dbReference type="Proteomes" id="UP000314294">
    <property type="component" value="Unassembled WGS sequence"/>
</dbReference>
<organism evidence="2 3">
    <name type="scientific">Liparis tanakae</name>
    <name type="common">Tanaka's snailfish</name>
    <dbReference type="NCBI Taxonomy" id="230148"/>
    <lineage>
        <taxon>Eukaryota</taxon>
        <taxon>Metazoa</taxon>
        <taxon>Chordata</taxon>
        <taxon>Craniata</taxon>
        <taxon>Vertebrata</taxon>
        <taxon>Euteleostomi</taxon>
        <taxon>Actinopterygii</taxon>
        <taxon>Neopterygii</taxon>
        <taxon>Teleostei</taxon>
        <taxon>Neoteleostei</taxon>
        <taxon>Acanthomorphata</taxon>
        <taxon>Eupercaria</taxon>
        <taxon>Perciformes</taxon>
        <taxon>Cottioidei</taxon>
        <taxon>Cottales</taxon>
        <taxon>Liparidae</taxon>
        <taxon>Liparis</taxon>
    </lineage>
</organism>
<dbReference type="EMBL" id="SRLO01000083">
    <property type="protein sequence ID" value="TNN77418.1"/>
    <property type="molecule type" value="Genomic_DNA"/>
</dbReference>
<gene>
    <name evidence="2" type="ORF">EYF80_012382</name>
</gene>
<evidence type="ECO:0000313" key="2">
    <source>
        <dbReference type="EMBL" id="TNN77418.1"/>
    </source>
</evidence>
<feature type="region of interest" description="Disordered" evidence="1">
    <location>
        <begin position="1"/>
        <end position="49"/>
    </location>
</feature>
<proteinExistence type="predicted"/>
<comment type="caution">
    <text evidence="2">The sequence shown here is derived from an EMBL/GenBank/DDBJ whole genome shotgun (WGS) entry which is preliminary data.</text>
</comment>
<name>A0A4Z2IHU7_9TELE</name>
<feature type="compositionally biased region" description="Basic and acidic residues" evidence="1">
    <location>
        <begin position="32"/>
        <end position="41"/>
    </location>
</feature>
<sequence>MSSAGHEPRGRPQAASALGTTGRLRPFHVHATGKDTRREPEGGGEMCSGSARVDVTLRVASALYELYELLHQTHGFIVNSAEVYQQVGGPGHTVCR</sequence>
<evidence type="ECO:0000256" key="1">
    <source>
        <dbReference type="SAM" id="MobiDB-lite"/>
    </source>
</evidence>
<evidence type="ECO:0000313" key="3">
    <source>
        <dbReference type="Proteomes" id="UP000314294"/>
    </source>
</evidence>
<reference evidence="2 3" key="1">
    <citation type="submission" date="2019-03" db="EMBL/GenBank/DDBJ databases">
        <title>First draft genome of Liparis tanakae, snailfish: a comprehensive survey of snailfish specific genes.</title>
        <authorList>
            <person name="Kim W."/>
            <person name="Song I."/>
            <person name="Jeong J.-H."/>
            <person name="Kim D."/>
            <person name="Kim S."/>
            <person name="Ryu S."/>
            <person name="Song J.Y."/>
            <person name="Lee S.K."/>
        </authorList>
    </citation>
    <scope>NUCLEOTIDE SEQUENCE [LARGE SCALE GENOMIC DNA]</scope>
    <source>
        <tissue evidence="2">Muscle</tissue>
    </source>
</reference>
<protein>
    <submittedName>
        <fullName evidence="2">Uncharacterized protein</fullName>
    </submittedName>
</protein>
<accession>A0A4Z2IHU7</accession>
<feature type="compositionally biased region" description="Basic and acidic residues" evidence="1">
    <location>
        <begin position="1"/>
        <end position="10"/>
    </location>
</feature>
<dbReference type="OrthoDB" id="9378527at2759"/>
<dbReference type="AlphaFoldDB" id="A0A4Z2IHU7"/>